<comment type="caution">
    <text evidence="1">The sequence shown here is derived from an EMBL/GenBank/DDBJ whole genome shotgun (WGS) entry which is preliminary data.</text>
</comment>
<evidence type="ECO:0000313" key="2">
    <source>
        <dbReference type="Proteomes" id="UP000014962"/>
    </source>
</evidence>
<dbReference type="Proteomes" id="UP000014962">
    <property type="component" value="Unassembled WGS sequence"/>
</dbReference>
<dbReference type="EMBL" id="ATMR01000015">
    <property type="protein sequence ID" value="EPR74666.1"/>
    <property type="molecule type" value="Genomic_DNA"/>
</dbReference>
<reference evidence="1 2" key="1">
    <citation type="journal article" date="2013" name="Genome Announc.">
        <title>Draft Genome Sequence of Winogradskyella psychrotolerans RS-3T, Isolated from the Marine Transect of Kongsfjorden, Ny-Alesund, Svalbard, Arctic Ocean.</title>
        <authorList>
            <person name="Kumar Pinnaka A."/>
            <person name="Ara S."/>
            <person name="Singh A."/>
            <person name="Shivaji S."/>
        </authorList>
    </citation>
    <scope>NUCLEOTIDE SEQUENCE [LARGE SCALE GENOMIC DNA]</scope>
    <source>
        <strain evidence="1 2">RS-3</strain>
    </source>
</reference>
<protein>
    <submittedName>
        <fullName evidence="1">Uncharacterized protein</fullName>
    </submittedName>
</protein>
<evidence type="ECO:0000313" key="1">
    <source>
        <dbReference type="EMBL" id="EPR74666.1"/>
    </source>
</evidence>
<name>S7VX37_9FLAO</name>
<sequence>MVLKIITKAVGSGERSLFFVVAVGVLLNAFANTSVGIPIKKEKQIIEDLRRNLIS</sequence>
<dbReference type="AlphaFoldDB" id="S7VX37"/>
<proteinExistence type="predicted"/>
<gene>
    <name evidence="1" type="ORF">ADIWIN_0305</name>
</gene>
<keyword evidence="2" id="KW-1185">Reference proteome</keyword>
<accession>S7VX37</accession>
<organism evidence="1 2">
    <name type="scientific">Winogradskyella psychrotolerans RS-3</name>
    <dbReference type="NCBI Taxonomy" id="641526"/>
    <lineage>
        <taxon>Bacteria</taxon>
        <taxon>Pseudomonadati</taxon>
        <taxon>Bacteroidota</taxon>
        <taxon>Flavobacteriia</taxon>
        <taxon>Flavobacteriales</taxon>
        <taxon>Flavobacteriaceae</taxon>
        <taxon>Winogradskyella</taxon>
    </lineage>
</organism>